<dbReference type="HOGENOM" id="CLU_1147609_0_0_1"/>
<dbReference type="InParanoid" id="L8GDH8"/>
<proteinExistence type="predicted"/>
<protein>
    <recommendedName>
        <fullName evidence="3">Hyphally-regulated cell wall protein N-terminal domain-containing protein</fullName>
    </recommendedName>
</protein>
<dbReference type="VEuPathDB" id="FungiDB:GMDG_08726"/>
<gene>
    <name evidence="1" type="ORF">GMDG_08726</name>
</gene>
<accession>L8GDH8</accession>
<dbReference type="EMBL" id="GL574000">
    <property type="protein sequence ID" value="ELR10146.1"/>
    <property type="molecule type" value="Genomic_DNA"/>
</dbReference>
<dbReference type="Proteomes" id="UP000011064">
    <property type="component" value="Unassembled WGS sequence"/>
</dbReference>
<sequence>MASKYWVGGGTNTNWFGGATTNWANTSGGAGNQSEPTTGDDVFFDASSGSGTSVCNTAISLRSLDCNGYTGTLTHNTLTITITGTNATAPSGFPLRLVSGMTYTKTSNGSSAFALAATTGTVGITTGTKELGGTTIGSAGTGATFILNDALTMNAGATLTHNAGIFDANDFNVSCGFFNSSNSNVREVIMGSGTWTITGVNATPWTMQTATNLTVTPETSTILLSAVPIGFRTIQLGGKTFY</sequence>
<reference evidence="2" key="1">
    <citation type="submission" date="2010-09" db="EMBL/GenBank/DDBJ databases">
        <title>The genome sequence of Geomyces destructans 20631-21.</title>
        <authorList>
            <consortium name="The Broad Institute Genome Sequencing Platform"/>
            <person name="Cuomo C.A."/>
            <person name="Blehert D.S."/>
            <person name="Lorch J.M."/>
            <person name="Young S.K."/>
            <person name="Zeng Q."/>
            <person name="Gargeya S."/>
            <person name="Fitzgerald M."/>
            <person name="Haas B."/>
            <person name="Abouelleil A."/>
            <person name="Alvarado L."/>
            <person name="Arachchi H.M."/>
            <person name="Berlin A."/>
            <person name="Brown A."/>
            <person name="Chapman S.B."/>
            <person name="Chen Z."/>
            <person name="Dunbar C."/>
            <person name="Freedman E."/>
            <person name="Gearin G."/>
            <person name="Gellesch M."/>
            <person name="Goldberg J."/>
            <person name="Griggs A."/>
            <person name="Gujja S."/>
            <person name="Heiman D."/>
            <person name="Howarth C."/>
            <person name="Larson L."/>
            <person name="Lui A."/>
            <person name="MacDonald P.J.P."/>
            <person name="Montmayeur A."/>
            <person name="Murphy C."/>
            <person name="Neiman D."/>
            <person name="Pearson M."/>
            <person name="Priest M."/>
            <person name="Roberts A."/>
            <person name="Saif S."/>
            <person name="Shea T."/>
            <person name="Shenoy N."/>
            <person name="Sisk P."/>
            <person name="Stolte C."/>
            <person name="Sykes S."/>
            <person name="Wortman J."/>
            <person name="Nusbaum C."/>
            <person name="Birren B."/>
        </authorList>
    </citation>
    <scope>NUCLEOTIDE SEQUENCE [LARGE SCALE GENOMIC DNA]</scope>
    <source>
        <strain evidence="2">ATCC MYA-4855 / 20631-21</strain>
    </source>
</reference>
<keyword evidence="2" id="KW-1185">Reference proteome</keyword>
<dbReference type="AlphaFoldDB" id="L8GDH8"/>
<evidence type="ECO:0000313" key="2">
    <source>
        <dbReference type="Proteomes" id="UP000011064"/>
    </source>
</evidence>
<evidence type="ECO:0000313" key="1">
    <source>
        <dbReference type="EMBL" id="ELR10146.1"/>
    </source>
</evidence>
<evidence type="ECO:0008006" key="3">
    <source>
        <dbReference type="Google" id="ProtNLM"/>
    </source>
</evidence>
<name>L8GDH8_PSED2</name>
<organism evidence="1 2">
    <name type="scientific">Pseudogymnoascus destructans (strain ATCC MYA-4855 / 20631-21)</name>
    <name type="common">Bat white-nose syndrome fungus</name>
    <name type="synonym">Geomyces destructans</name>
    <dbReference type="NCBI Taxonomy" id="658429"/>
    <lineage>
        <taxon>Eukaryota</taxon>
        <taxon>Fungi</taxon>
        <taxon>Dikarya</taxon>
        <taxon>Ascomycota</taxon>
        <taxon>Pezizomycotina</taxon>
        <taxon>Leotiomycetes</taxon>
        <taxon>Thelebolales</taxon>
        <taxon>Thelebolaceae</taxon>
        <taxon>Pseudogymnoascus</taxon>
    </lineage>
</organism>